<dbReference type="NCBIfam" id="NF008528">
    <property type="entry name" value="PRK11463.1-2"/>
    <property type="match status" value="1"/>
</dbReference>
<organism evidence="2 3">
    <name type="scientific">Paenibacillus contaminans</name>
    <dbReference type="NCBI Taxonomy" id="450362"/>
    <lineage>
        <taxon>Bacteria</taxon>
        <taxon>Bacillati</taxon>
        <taxon>Bacillota</taxon>
        <taxon>Bacilli</taxon>
        <taxon>Bacillales</taxon>
        <taxon>Paenibacillaceae</taxon>
        <taxon>Paenibacillus</taxon>
    </lineage>
</organism>
<dbReference type="InterPro" id="IPR007313">
    <property type="entry name" value="FxsA"/>
</dbReference>
<dbReference type="AlphaFoldDB" id="A0A329LS79"/>
<reference evidence="2 3" key="1">
    <citation type="journal article" date="2009" name="Int. J. Syst. Evol. Microbiol.">
        <title>Paenibacillus contaminans sp. nov., isolated from a contaminated laboratory plate.</title>
        <authorList>
            <person name="Chou J.H."/>
            <person name="Lee J.H."/>
            <person name="Lin M.C."/>
            <person name="Chang P.S."/>
            <person name="Arun A.B."/>
            <person name="Young C.C."/>
            <person name="Chen W.M."/>
        </authorList>
    </citation>
    <scope>NUCLEOTIDE SEQUENCE [LARGE SCALE GENOMIC DNA]</scope>
    <source>
        <strain evidence="2 3">CKOBP-6</strain>
    </source>
</reference>
<keyword evidence="1" id="KW-0472">Membrane</keyword>
<dbReference type="Pfam" id="PF04186">
    <property type="entry name" value="FxsA"/>
    <property type="match status" value="1"/>
</dbReference>
<gene>
    <name evidence="2" type="ORF">DQG23_37630</name>
</gene>
<protein>
    <submittedName>
        <fullName evidence="2">Membrane protein FxsA</fullName>
    </submittedName>
</protein>
<keyword evidence="1" id="KW-1133">Transmembrane helix</keyword>
<evidence type="ECO:0000313" key="3">
    <source>
        <dbReference type="Proteomes" id="UP000250369"/>
    </source>
</evidence>
<dbReference type="PANTHER" id="PTHR35335:SF1">
    <property type="entry name" value="UPF0716 PROTEIN FXSA"/>
    <property type="match status" value="1"/>
</dbReference>
<feature type="transmembrane region" description="Helical" evidence="1">
    <location>
        <begin position="29"/>
        <end position="47"/>
    </location>
</feature>
<evidence type="ECO:0000313" key="2">
    <source>
        <dbReference type="EMBL" id="RAV10604.1"/>
    </source>
</evidence>
<keyword evidence="1" id="KW-0812">Transmembrane</keyword>
<dbReference type="Proteomes" id="UP000250369">
    <property type="component" value="Unassembled WGS sequence"/>
</dbReference>
<dbReference type="OrthoDB" id="9792788at2"/>
<dbReference type="GO" id="GO:0016020">
    <property type="term" value="C:membrane"/>
    <property type="evidence" value="ECO:0007669"/>
    <property type="project" value="InterPro"/>
</dbReference>
<feature type="transmembrane region" description="Helical" evidence="1">
    <location>
        <begin position="94"/>
        <end position="116"/>
    </location>
</feature>
<keyword evidence="3" id="KW-1185">Reference proteome</keyword>
<feature type="transmembrane region" description="Helical" evidence="1">
    <location>
        <begin position="67"/>
        <end position="88"/>
    </location>
</feature>
<dbReference type="EMBL" id="QMFB01000042">
    <property type="protein sequence ID" value="RAV10604.1"/>
    <property type="molecule type" value="Genomic_DNA"/>
</dbReference>
<evidence type="ECO:0000256" key="1">
    <source>
        <dbReference type="SAM" id="Phobius"/>
    </source>
</evidence>
<proteinExistence type="predicted"/>
<accession>A0A329LS79</accession>
<comment type="caution">
    <text evidence="2">The sequence shown here is derived from an EMBL/GenBank/DDBJ whole genome shotgun (WGS) entry which is preliminary data.</text>
</comment>
<dbReference type="RefSeq" id="WP_113036190.1">
    <property type="nucleotide sequence ID" value="NZ_QMFB01000042.1"/>
</dbReference>
<sequence>MLKWLAAAFIIVPALEIWGLFEMGKLIGGWQTFGLLLLTGFLGAYLAKREGRKVWRDAQQQISFGQVPAGSLLDGICIFLGGILLMAPGFLSDIVGFMLVFPVTRPVFKALLLLLIRKQMAKGNNIMYFRR</sequence>
<dbReference type="PANTHER" id="PTHR35335">
    <property type="entry name" value="UPF0716 PROTEIN FXSA"/>
    <property type="match status" value="1"/>
</dbReference>
<name>A0A329LS79_9BACL</name>